<proteinExistence type="predicted"/>
<accession>A0A4S8L572</accession>
<keyword evidence="3" id="KW-1185">Reference proteome</keyword>
<organism evidence="2 3">
    <name type="scientific">Dendrothele bispora (strain CBS 962.96)</name>
    <dbReference type="NCBI Taxonomy" id="1314807"/>
    <lineage>
        <taxon>Eukaryota</taxon>
        <taxon>Fungi</taxon>
        <taxon>Dikarya</taxon>
        <taxon>Basidiomycota</taxon>
        <taxon>Agaricomycotina</taxon>
        <taxon>Agaricomycetes</taxon>
        <taxon>Agaricomycetidae</taxon>
        <taxon>Agaricales</taxon>
        <taxon>Agaricales incertae sedis</taxon>
        <taxon>Dendrothele</taxon>
    </lineage>
</organism>
<evidence type="ECO:0000256" key="1">
    <source>
        <dbReference type="SAM" id="MobiDB-lite"/>
    </source>
</evidence>
<reference evidence="2 3" key="1">
    <citation type="journal article" date="2019" name="Nat. Ecol. Evol.">
        <title>Megaphylogeny resolves global patterns of mushroom evolution.</title>
        <authorList>
            <person name="Varga T."/>
            <person name="Krizsan K."/>
            <person name="Foldi C."/>
            <person name="Dima B."/>
            <person name="Sanchez-Garcia M."/>
            <person name="Sanchez-Ramirez S."/>
            <person name="Szollosi G.J."/>
            <person name="Szarkandi J.G."/>
            <person name="Papp V."/>
            <person name="Albert L."/>
            <person name="Andreopoulos W."/>
            <person name="Angelini C."/>
            <person name="Antonin V."/>
            <person name="Barry K.W."/>
            <person name="Bougher N.L."/>
            <person name="Buchanan P."/>
            <person name="Buyck B."/>
            <person name="Bense V."/>
            <person name="Catcheside P."/>
            <person name="Chovatia M."/>
            <person name="Cooper J."/>
            <person name="Damon W."/>
            <person name="Desjardin D."/>
            <person name="Finy P."/>
            <person name="Geml J."/>
            <person name="Haridas S."/>
            <person name="Hughes K."/>
            <person name="Justo A."/>
            <person name="Karasinski D."/>
            <person name="Kautmanova I."/>
            <person name="Kiss B."/>
            <person name="Kocsube S."/>
            <person name="Kotiranta H."/>
            <person name="LaButti K.M."/>
            <person name="Lechner B.E."/>
            <person name="Liimatainen K."/>
            <person name="Lipzen A."/>
            <person name="Lukacs Z."/>
            <person name="Mihaltcheva S."/>
            <person name="Morgado L.N."/>
            <person name="Niskanen T."/>
            <person name="Noordeloos M.E."/>
            <person name="Ohm R.A."/>
            <person name="Ortiz-Santana B."/>
            <person name="Ovrebo C."/>
            <person name="Racz N."/>
            <person name="Riley R."/>
            <person name="Savchenko A."/>
            <person name="Shiryaev A."/>
            <person name="Soop K."/>
            <person name="Spirin V."/>
            <person name="Szebenyi C."/>
            <person name="Tomsovsky M."/>
            <person name="Tulloss R.E."/>
            <person name="Uehling J."/>
            <person name="Grigoriev I.V."/>
            <person name="Vagvolgyi C."/>
            <person name="Papp T."/>
            <person name="Martin F.M."/>
            <person name="Miettinen O."/>
            <person name="Hibbett D.S."/>
            <person name="Nagy L.G."/>
        </authorList>
    </citation>
    <scope>NUCLEOTIDE SEQUENCE [LARGE SCALE GENOMIC DNA]</scope>
    <source>
        <strain evidence="2 3">CBS 962.96</strain>
    </source>
</reference>
<dbReference type="EMBL" id="ML179645">
    <property type="protein sequence ID" value="THU83737.1"/>
    <property type="molecule type" value="Genomic_DNA"/>
</dbReference>
<dbReference type="Proteomes" id="UP000297245">
    <property type="component" value="Unassembled WGS sequence"/>
</dbReference>
<protein>
    <submittedName>
        <fullName evidence="2">Uncharacterized protein</fullName>
    </submittedName>
</protein>
<sequence>MDDLLTGHRKQMEALLAEGLRSETSTPRRIPRALPSPPPSSPINFGTSSGAGPSTIRKPAQSILALTDLTVIEKMPPPRKRKASKEPDNSVKRRKVGDVDLQVYDVIELSD</sequence>
<dbReference type="AlphaFoldDB" id="A0A4S8L572"/>
<feature type="compositionally biased region" description="Polar residues" evidence="1">
    <location>
        <begin position="43"/>
        <end position="52"/>
    </location>
</feature>
<evidence type="ECO:0000313" key="2">
    <source>
        <dbReference type="EMBL" id="THU83737.1"/>
    </source>
</evidence>
<gene>
    <name evidence="2" type="ORF">K435DRAFT_871015</name>
</gene>
<feature type="region of interest" description="Disordered" evidence="1">
    <location>
        <begin position="17"/>
        <end position="96"/>
    </location>
</feature>
<name>A0A4S8L572_DENBC</name>
<evidence type="ECO:0000313" key="3">
    <source>
        <dbReference type="Proteomes" id="UP000297245"/>
    </source>
</evidence>